<reference evidence="2 3" key="1">
    <citation type="submission" date="2019-07" db="EMBL/GenBank/DDBJ databases">
        <authorList>
            <person name="Jastrzebski P J."/>
            <person name="Paukszto L."/>
            <person name="Jastrzebski P J."/>
        </authorList>
    </citation>
    <scope>NUCLEOTIDE SEQUENCE [LARGE SCALE GENOMIC DNA]</scope>
    <source>
        <strain evidence="2 3">WMS-il1</strain>
    </source>
</reference>
<feature type="region of interest" description="Disordered" evidence="1">
    <location>
        <begin position="47"/>
        <end position="69"/>
    </location>
</feature>
<evidence type="ECO:0000313" key="3">
    <source>
        <dbReference type="Proteomes" id="UP000321570"/>
    </source>
</evidence>
<feature type="non-terminal residue" evidence="2">
    <location>
        <position position="69"/>
    </location>
</feature>
<sequence>MSVDALILNKNDGGSSVQPIDQSFHLSENRYAGDDYQLMGNLYSSQKSYESDSRNQNGTLMEIGMPPAQ</sequence>
<keyword evidence="3" id="KW-1185">Reference proteome</keyword>
<name>A0A564YZ49_HYMDI</name>
<protein>
    <submittedName>
        <fullName evidence="2">Uncharacterized protein</fullName>
    </submittedName>
</protein>
<dbReference type="AlphaFoldDB" id="A0A564YZ49"/>
<organism evidence="2 3">
    <name type="scientific">Hymenolepis diminuta</name>
    <name type="common">Rat tapeworm</name>
    <dbReference type="NCBI Taxonomy" id="6216"/>
    <lineage>
        <taxon>Eukaryota</taxon>
        <taxon>Metazoa</taxon>
        <taxon>Spiralia</taxon>
        <taxon>Lophotrochozoa</taxon>
        <taxon>Platyhelminthes</taxon>
        <taxon>Cestoda</taxon>
        <taxon>Eucestoda</taxon>
        <taxon>Cyclophyllidea</taxon>
        <taxon>Hymenolepididae</taxon>
        <taxon>Hymenolepis</taxon>
    </lineage>
</organism>
<gene>
    <name evidence="2" type="ORF">WMSIL1_LOCUS11120</name>
</gene>
<accession>A0A564YZ49</accession>
<dbReference type="EMBL" id="CABIJS010000510">
    <property type="protein sequence ID" value="VUZ52541.1"/>
    <property type="molecule type" value="Genomic_DNA"/>
</dbReference>
<feature type="compositionally biased region" description="Polar residues" evidence="1">
    <location>
        <begin position="47"/>
        <end position="59"/>
    </location>
</feature>
<dbReference type="Proteomes" id="UP000321570">
    <property type="component" value="Unassembled WGS sequence"/>
</dbReference>
<evidence type="ECO:0000313" key="2">
    <source>
        <dbReference type="EMBL" id="VUZ52541.1"/>
    </source>
</evidence>
<feature type="region of interest" description="Disordered" evidence="1">
    <location>
        <begin position="1"/>
        <end position="20"/>
    </location>
</feature>
<evidence type="ECO:0000256" key="1">
    <source>
        <dbReference type="SAM" id="MobiDB-lite"/>
    </source>
</evidence>
<proteinExistence type="predicted"/>